<dbReference type="CDD" id="cd00085">
    <property type="entry name" value="HNHc"/>
    <property type="match status" value="1"/>
</dbReference>
<dbReference type="InterPro" id="IPR052892">
    <property type="entry name" value="NA-targeting_endonuclease"/>
</dbReference>
<dbReference type="InterPro" id="IPR003615">
    <property type="entry name" value="HNH_nuc"/>
</dbReference>
<dbReference type="PANTHER" id="PTHR33877">
    <property type="entry name" value="SLL1193 PROTEIN"/>
    <property type="match status" value="1"/>
</dbReference>
<dbReference type="AlphaFoldDB" id="A0A0H5Q3J1"/>
<proteinExistence type="predicted"/>
<sequence>MISANLTNAVRKAIYKRDNYSCALCDSPRGLQIHHVVPRSEGGTDFPHNLITLCWRCHAVAHGTRMPEYADWMDKEELRQACVEYVADYYASMSLLWNPWEERMQSI</sequence>
<reference evidence="2" key="1">
    <citation type="submission" date="2015-06" db="EMBL/GenBank/DDBJ databases">
        <authorList>
            <person name="Joergensen T."/>
        </authorList>
    </citation>
    <scope>NUCLEOTIDE SEQUENCE</scope>
    <source>
        <strain evidence="2">RGFK0845</strain>
    </source>
</reference>
<dbReference type="Gene3D" id="1.10.30.50">
    <property type="match status" value="1"/>
</dbReference>
<reference evidence="2" key="2">
    <citation type="submission" date="2015-07" db="EMBL/GenBank/DDBJ databases">
        <title>Plasmids, circular viruses and viroids from rat gut.</title>
        <authorList>
            <person name="Jorgensen T.J."/>
            <person name="Hansen M.A."/>
            <person name="Xu Z."/>
            <person name="Tabak M.A."/>
            <person name="Sorensen S.J."/>
            <person name="Hansen L.H."/>
        </authorList>
    </citation>
    <scope>NUCLEOTIDE SEQUENCE</scope>
    <source>
        <strain evidence="2">RGFK0845</strain>
    </source>
</reference>
<dbReference type="InterPro" id="IPR002711">
    <property type="entry name" value="HNH"/>
</dbReference>
<dbReference type="GO" id="GO:0004519">
    <property type="term" value="F:endonuclease activity"/>
    <property type="evidence" value="ECO:0007669"/>
    <property type="project" value="InterPro"/>
</dbReference>
<evidence type="ECO:0000259" key="1">
    <source>
        <dbReference type="SMART" id="SM00507"/>
    </source>
</evidence>
<accession>A0A0H5Q3J1</accession>
<feature type="domain" description="HNH nuclease" evidence="1">
    <location>
        <begin position="9"/>
        <end position="59"/>
    </location>
</feature>
<dbReference type="GO" id="GO:0008270">
    <property type="term" value="F:zinc ion binding"/>
    <property type="evidence" value="ECO:0007669"/>
    <property type="project" value="InterPro"/>
</dbReference>
<protein>
    <recommendedName>
        <fullName evidence="1">HNH nuclease domain-containing protein</fullName>
    </recommendedName>
</protein>
<name>A0A0H5Q3J1_9ZZZZ</name>
<dbReference type="SMART" id="SM00507">
    <property type="entry name" value="HNHc"/>
    <property type="match status" value="1"/>
</dbReference>
<dbReference type="PANTHER" id="PTHR33877:SF2">
    <property type="entry name" value="OS07G0170200 PROTEIN"/>
    <property type="match status" value="1"/>
</dbReference>
<dbReference type="Pfam" id="PF01844">
    <property type="entry name" value="HNH"/>
    <property type="match status" value="1"/>
</dbReference>
<dbReference type="EMBL" id="LN853450">
    <property type="protein sequence ID" value="CRY95970.1"/>
    <property type="molecule type" value="Genomic_DNA"/>
</dbReference>
<evidence type="ECO:0000313" key="2">
    <source>
        <dbReference type="EMBL" id="CRY95970.1"/>
    </source>
</evidence>
<organism evidence="2">
    <name type="scientific">uncultured prokaryote</name>
    <dbReference type="NCBI Taxonomy" id="198431"/>
    <lineage>
        <taxon>unclassified sequences</taxon>
        <taxon>environmental samples</taxon>
    </lineage>
</organism>
<dbReference type="GO" id="GO:0003676">
    <property type="term" value="F:nucleic acid binding"/>
    <property type="evidence" value="ECO:0007669"/>
    <property type="project" value="InterPro"/>
</dbReference>